<dbReference type="PANTHER" id="PTHR19282">
    <property type="entry name" value="TETRASPANIN"/>
    <property type="match status" value="1"/>
</dbReference>
<keyword evidence="16" id="KW-1185">Reference proteome</keyword>
<feature type="disulfide bond" evidence="13">
    <location>
        <begin position="150"/>
        <end position="166"/>
    </location>
</feature>
<dbReference type="InterPro" id="IPR000301">
    <property type="entry name" value="Tetraspanin_animals"/>
</dbReference>
<evidence type="ECO:0000256" key="10">
    <source>
        <dbReference type="ARBA" id="ARBA00023180"/>
    </source>
</evidence>
<dbReference type="Proteomes" id="UP000261380">
    <property type="component" value="Unplaced"/>
</dbReference>
<comment type="function">
    <text evidence="11">Part of TspanC8 subgroup, composed of 6 members that interact with the transmembrane metalloprotease ADAM10. This interaction is required for ADAM10 exit from the endoplasmic reticulum and for enzymatic maturation and trafficking to the cell surface as well as substrate specificity. Different TspanC8/ADAM10 complexes have distinct substrates. Promotes ADAM10-mediated cleavage of CDH2. Negatively regulates ligand-induced Notch activity probably by regulating ADAM10 activity.</text>
</comment>
<evidence type="ECO:0000256" key="7">
    <source>
        <dbReference type="ARBA" id="ARBA00022989"/>
    </source>
</evidence>
<keyword evidence="6" id="KW-0967">Endosome</keyword>
<protein>
    <recommendedName>
        <fullName evidence="14">Tetraspanin</fullName>
    </recommendedName>
</protein>
<evidence type="ECO:0000256" key="14">
    <source>
        <dbReference type="RuleBase" id="RU361218"/>
    </source>
</evidence>
<dbReference type="PIRSF" id="PIRSF002419">
    <property type="entry name" value="Tetraspanin"/>
    <property type="match status" value="1"/>
</dbReference>
<feature type="transmembrane region" description="Helical" evidence="14">
    <location>
        <begin position="89"/>
        <end position="111"/>
    </location>
</feature>
<organism evidence="15 16">
    <name type="scientific">Xiphophorus couchianus</name>
    <name type="common">Monterrey platyfish</name>
    <dbReference type="NCBI Taxonomy" id="32473"/>
    <lineage>
        <taxon>Eukaryota</taxon>
        <taxon>Metazoa</taxon>
        <taxon>Chordata</taxon>
        <taxon>Craniata</taxon>
        <taxon>Vertebrata</taxon>
        <taxon>Euteleostomi</taxon>
        <taxon>Actinopterygii</taxon>
        <taxon>Neopterygii</taxon>
        <taxon>Teleostei</taxon>
        <taxon>Neoteleostei</taxon>
        <taxon>Acanthomorphata</taxon>
        <taxon>Ovalentaria</taxon>
        <taxon>Atherinomorphae</taxon>
        <taxon>Cyprinodontiformes</taxon>
        <taxon>Poeciliidae</taxon>
        <taxon>Poeciliinae</taxon>
        <taxon>Xiphophorus</taxon>
    </lineage>
</organism>
<evidence type="ECO:0000256" key="6">
    <source>
        <dbReference type="ARBA" id="ARBA00022753"/>
    </source>
</evidence>
<evidence type="ECO:0000313" key="16">
    <source>
        <dbReference type="Proteomes" id="UP000261380"/>
    </source>
</evidence>
<evidence type="ECO:0000256" key="5">
    <source>
        <dbReference type="ARBA" id="ARBA00022692"/>
    </source>
</evidence>
<dbReference type="GO" id="GO:0005886">
    <property type="term" value="C:plasma membrane"/>
    <property type="evidence" value="ECO:0007669"/>
    <property type="project" value="UniProtKB-SubCell"/>
</dbReference>
<dbReference type="GO" id="GO:0051604">
    <property type="term" value="P:protein maturation"/>
    <property type="evidence" value="ECO:0007669"/>
    <property type="project" value="UniProtKB-ARBA"/>
</dbReference>
<dbReference type="InterPro" id="IPR018499">
    <property type="entry name" value="Tetraspanin/Peripherin"/>
</dbReference>
<dbReference type="PRINTS" id="PR00259">
    <property type="entry name" value="TMFOUR"/>
</dbReference>
<evidence type="ECO:0000256" key="11">
    <source>
        <dbReference type="ARBA" id="ARBA00056423"/>
    </source>
</evidence>
<accession>A0A3B5LXX4</accession>
<dbReference type="GeneTree" id="ENSGT00940000157973"/>
<feature type="transmembrane region" description="Helical" evidence="14">
    <location>
        <begin position="229"/>
        <end position="250"/>
    </location>
</feature>
<dbReference type="PANTHER" id="PTHR19282:SF159">
    <property type="entry name" value="TETRASPANIN-15"/>
    <property type="match status" value="1"/>
</dbReference>
<keyword evidence="4" id="KW-1003">Cell membrane</keyword>
<dbReference type="Ensembl" id="ENSXCOT00000016191.1">
    <property type="protein sequence ID" value="ENSXCOP00000015992.1"/>
    <property type="gene ID" value="ENSXCOG00000012079.1"/>
</dbReference>
<evidence type="ECO:0000256" key="8">
    <source>
        <dbReference type="ARBA" id="ARBA00023136"/>
    </source>
</evidence>
<evidence type="ECO:0000256" key="2">
    <source>
        <dbReference type="ARBA" id="ARBA00004651"/>
    </source>
</evidence>
<name>A0A3B5LXX4_9TELE</name>
<dbReference type="GO" id="GO:0031902">
    <property type="term" value="C:late endosome membrane"/>
    <property type="evidence" value="ECO:0007669"/>
    <property type="project" value="UniProtKB-SubCell"/>
</dbReference>
<dbReference type="SUPFAM" id="SSF48652">
    <property type="entry name" value="Tetraspanin"/>
    <property type="match status" value="1"/>
</dbReference>
<dbReference type="Gene3D" id="1.10.1450.10">
    <property type="entry name" value="Tetraspanin"/>
    <property type="match status" value="1"/>
</dbReference>
<evidence type="ECO:0000256" key="1">
    <source>
        <dbReference type="ARBA" id="ARBA00004414"/>
    </source>
</evidence>
<comment type="subunit">
    <text evidence="12">Interacts with ADAM10; the interaction influences ADAM10 substrate specificity, endocytosis and turnover.</text>
</comment>
<dbReference type="Pfam" id="PF00335">
    <property type="entry name" value="Tetraspanin"/>
    <property type="match status" value="1"/>
</dbReference>
<dbReference type="InterPro" id="IPR008952">
    <property type="entry name" value="Tetraspanin_EC2_sf"/>
</dbReference>
<dbReference type="STRING" id="32473.ENSXCOP00000015992"/>
<evidence type="ECO:0000256" key="13">
    <source>
        <dbReference type="PIRSR" id="PIRSR002419-1"/>
    </source>
</evidence>
<evidence type="ECO:0000313" key="15">
    <source>
        <dbReference type="Ensembl" id="ENSXCOP00000015992.1"/>
    </source>
</evidence>
<feature type="transmembrane region" description="Helical" evidence="14">
    <location>
        <begin position="52"/>
        <end position="77"/>
    </location>
</feature>
<keyword evidence="7 14" id="KW-1133">Transmembrane helix</keyword>
<proteinExistence type="inferred from homology"/>
<keyword evidence="8 14" id="KW-0472">Membrane</keyword>
<evidence type="ECO:0000256" key="3">
    <source>
        <dbReference type="ARBA" id="ARBA00006840"/>
    </source>
</evidence>
<keyword evidence="9 13" id="KW-1015">Disulfide bond</keyword>
<feature type="transmembrane region" description="Helical" evidence="14">
    <location>
        <begin position="12"/>
        <end position="40"/>
    </location>
</feature>
<dbReference type="FunFam" id="1.10.1450.10:FF:000011">
    <property type="entry name" value="Tetraspanin"/>
    <property type="match status" value="1"/>
</dbReference>
<reference evidence="15" key="2">
    <citation type="submission" date="2025-09" db="UniProtKB">
        <authorList>
            <consortium name="Ensembl"/>
        </authorList>
    </citation>
    <scope>IDENTIFICATION</scope>
</reference>
<keyword evidence="5 14" id="KW-0812">Transmembrane</keyword>
<evidence type="ECO:0000256" key="4">
    <source>
        <dbReference type="ARBA" id="ARBA00022475"/>
    </source>
</evidence>
<comment type="similarity">
    <text evidence="3 14">Belongs to the tetraspanin (TM4SF) family.</text>
</comment>
<evidence type="ECO:0000256" key="9">
    <source>
        <dbReference type="ARBA" id="ARBA00023157"/>
    </source>
</evidence>
<dbReference type="CDD" id="cd03158">
    <property type="entry name" value="penumbra_like_LEL"/>
    <property type="match status" value="1"/>
</dbReference>
<reference evidence="15" key="1">
    <citation type="submission" date="2025-08" db="UniProtKB">
        <authorList>
            <consortium name="Ensembl"/>
        </authorList>
    </citation>
    <scope>IDENTIFICATION</scope>
</reference>
<comment type="subcellular location">
    <subcellularLocation>
        <location evidence="2">Cell membrane</location>
        <topology evidence="2">Multi-pass membrane protein</topology>
    </subcellularLocation>
    <subcellularLocation>
        <location evidence="1">Late endosome membrane</location>
    </subcellularLocation>
    <subcellularLocation>
        <location evidence="14">Membrane</location>
        <topology evidence="14">Multi-pass membrane protein</topology>
    </subcellularLocation>
</comment>
<keyword evidence="10" id="KW-0325">Glycoprotein</keyword>
<dbReference type="GO" id="GO:0019899">
    <property type="term" value="F:enzyme binding"/>
    <property type="evidence" value="ECO:0007669"/>
    <property type="project" value="UniProtKB-ARBA"/>
</dbReference>
<dbReference type="AlphaFoldDB" id="A0A3B5LXX4"/>
<sequence length="293" mass="33645">MSLVLRTSKTCTYIFILKAGLHVFLLKLIGTFILAIGIYAEVERLRFKTLDGLFLAPSIILILLGIVMFIVSFIGVLGSLRDNLKLLNVFMFTLLVCLILELLGGILGLAFRKQTLDLVNKNISNGIKNYYDDLDFKNILDFVQKRFQCCGGKDFQDWQVNIYHKCPGRGPLACGVPYTCCITQPNVVVNTLCGHDVLNKTRPDAMKDIYARGCTFAFMHWMEDNYTKMAILLLVILLPQFFGVLVTWLYRNQVLETQREWDQQPDEVKEQLTYNSNVKRGRISKWYKCMPNK</sequence>
<evidence type="ECO:0000256" key="12">
    <source>
        <dbReference type="ARBA" id="ARBA00065909"/>
    </source>
</evidence>